<dbReference type="Proteomes" id="UP001060215">
    <property type="component" value="Chromosome 3"/>
</dbReference>
<organism evidence="1 2">
    <name type="scientific">Camellia lanceoleosa</name>
    <dbReference type="NCBI Taxonomy" id="1840588"/>
    <lineage>
        <taxon>Eukaryota</taxon>
        <taxon>Viridiplantae</taxon>
        <taxon>Streptophyta</taxon>
        <taxon>Embryophyta</taxon>
        <taxon>Tracheophyta</taxon>
        <taxon>Spermatophyta</taxon>
        <taxon>Magnoliopsida</taxon>
        <taxon>eudicotyledons</taxon>
        <taxon>Gunneridae</taxon>
        <taxon>Pentapetalae</taxon>
        <taxon>asterids</taxon>
        <taxon>Ericales</taxon>
        <taxon>Theaceae</taxon>
        <taxon>Camellia</taxon>
    </lineage>
</organism>
<dbReference type="EMBL" id="CM045760">
    <property type="protein sequence ID" value="KAI8027502.1"/>
    <property type="molecule type" value="Genomic_DNA"/>
</dbReference>
<evidence type="ECO:0000313" key="1">
    <source>
        <dbReference type="EMBL" id="KAI8027502.1"/>
    </source>
</evidence>
<gene>
    <name evidence="1" type="ORF">LOK49_LG02G00226</name>
</gene>
<keyword evidence="2" id="KW-1185">Reference proteome</keyword>
<reference evidence="1 2" key="1">
    <citation type="journal article" date="2022" name="Plant J.">
        <title>Chromosome-level genome of Camellia lanceoleosa provides a valuable resource for understanding genome evolution and self-incompatibility.</title>
        <authorList>
            <person name="Gong W."/>
            <person name="Xiao S."/>
            <person name="Wang L."/>
            <person name="Liao Z."/>
            <person name="Chang Y."/>
            <person name="Mo W."/>
            <person name="Hu G."/>
            <person name="Li W."/>
            <person name="Zhao G."/>
            <person name="Zhu H."/>
            <person name="Hu X."/>
            <person name="Ji K."/>
            <person name="Xiang X."/>
            <person name="Song Q."/>
            <person name="Yuan D."/>
            <person name="Jin S."/>
            <person name="Zhang L."/>
        </authorList>
    </citation>
    <scope>NUCLEOTIDE SEQUENCE [LARGE SCALE GENOMIC DNA]</scope>
    <source>
        <strain evidence="1">SQ_2022a</strain>
    </source>
</reference>
<comment type="caution">
    <text evidence="1">The sequence shown here is derived from an EMBL/GenBank/DDBJ whole genome shotgun (WGS) entry which is preliminary data.</text>
</comment>
<protein>
    <submittedName>
        <fullName evidence="1">Uncharacterized protein</fullName>
    </submittedName>
</protein>
<evidence type="ECO:0000313" key="2">
    <source>
        <dbReference type="Proteomes" id="UP001060215"/>
    </source>
</evidence>
<sequence length="200" mass="21775">MIGLMKSLSDRDLLKPNISLKVVLDEAHFDGLSKGPDVGKTTSTENVNPVEEVDDSDDELSSSEDEGEVAQPEVAAWANNIMTQGKEISRPRSEKESVNTGGIQGRFWRRKGKSGAPFRNGFQRSALVRAATMATSSALSISNEVCKQKKVRKEAEATMQMGIKLGLTLTGHEDEVVERIMQMENENVDKVKGQGVKPGA</sequence>
<accession>A0ACC0IQ32</accession>
<name>A0ACC0IQ32_9ERIC</name>
<proteinExistence type="predicted"/>